<name>A0A6N6MBH0_9FLAO</name>
<evidence type="ECO:0000313" key="2">
    <source>
        <dbReference type="Proteomes" id="UP000435357"/>
    </source>
</evidence>
<dbReference type="AlphaFoldDB" id="A0A6N6MBH0"/>
<comment type="caution">
    <text evidence="1">The sequence shown here is derived from an EMBL/GenBank/DDBJ whole genome shotgun (WGS) entry which is preliminary data.</text>
</comment>
<reference evidence="1 2" key="1">
    <citation type="submission" date="2019-09" db="EMBL/GenBank/DDBJ databases">
        <title>Genomes of Cryomorphaceae.</title>
        <authorList>
            <person name="Bowman J.P."/>
        </authorList>
    </citation>
    <scope>NUCLEOTIDE SEQUENCE [LARGE SCALE GENOMIC DNA]</scope>
    <source>
        <strain evidence="1 2">KCTC 52047</strain>
    </source>
</reference>
<organism evidence="1 2">
    <name type="scientific">Salibacter halophilus</name>
    <dbReference type="NCBI Taxonomy" id="1803916"/>
    <lineage>
        <taxon>Bacteria</taxon>
        <taxon>Pseudomonadati</taxon>
        <taxon>Bacteroidota</taxon>
        <taxon>Flavobacteriia</taxon>
        <taxon>Flavobacteriales</taxon>
        <taxon>Salibacteraceae</taxon>
        <taxon>Salibacter</taxon>
    </lineage>
</organism>
<keyword evidence="2" id="KW-1185">Reference proteome</keyword>
<sequence length="173" mass="20482">MKRILSLLMLTGTFIMLTNCSNDPATRGEWFDYIRESDYLSKTITGSKLKYDFILIPNDFLNLIEGKSKDRKYSTVYLDISIQEEFENEKERIFKYLNWAFEEHGNGNLKVENSTGLRIDNELLIKEKRPIQSNKIRLIGTFNRLKKGEEYSFIFSHEGIPEYQLHFKNLSYK</sequence>
<gene>
    <name evidence="1" type="ORF">F3059_00040</name>
</gene>
<dbReference type="RefSeq" id="WP_151165885.1">
    <property type="nucleotide sequence ID" value="NZ_WACR01000001.1"/>
</dbReference>
<accession>A0A6N6MBH0</accession>
<evidence type="ECO:0000313" key="1">
    <source>
        <dbReference type="EMBL" id="KAB1065897.1"/>
    </source>
</evidence>
<dbReference type="EMBL" id="WACR01000001">
    <property type="protein sequence ID" value="KAB1065897.1"/>
    <property type="molecule type" value="Genomic_DNA"/>
</dbReference>
<dbReference type="Proteomes" id="UP000435357">
    <property type="component" value="Unassembled WGS sequence"/>
</dbReference>
<proteinExistence type="predicted"/>
<protein>
    <submittedName>
        <fullName evidence="1">Uncharacterized protein</fullName>
    </submittedName>
</protein>